<dbReference type="STRING" id="428993.SAMN06296058_2536"/>
<dbReference type="InterPro" id="IPR041694">
    <property type="entry name" value="ADH_N_2"/>
</dbReference>
<dbReference type="RefSeq" id="WP_079724883.1">
    <property type="nucleotide sequence ID" value="NZ_BMCL01000001.1"/>
</dbReference>
<dbReference type="AlphaFoldDB" id="A0A1T5LHC7"/>
<dbReference type="InterPro" id="IPR036291">
    <property type="entry name" value="NAD(P)-bd_dom_sf"/>
</dbReference>
<dbReference type="Pfam" id="PF16884">
    <property type="entry name" value="ADH_N_2"/>
    <property type="match status" value="1"/>
</dbReference>
<dbReference type="Pfam" id="PF00107">
    <property type="entry name" value="ADH_zinc_N"/>
    <property type="match status" value="1"/>
</dbReference>
<feature type="domain" description="Enoyl reductase (ER)" evidence="2">
    <location>
        <begin position="18"/>
        <end position="343"/>
    </location>
</feature>
<evidence type="ECO:0000313" key="3">
    <source>
        <dbReference type="EMBL" id="SKC75426.1"/>
    </source>
</evidence>
<dbReference type="CDD" id="cd05288">
    <property type="entry name" value="PGDH"/>
    <property type="match status" value="1"/>
</dbReference>
<accession>A0A1T5LHC7</accession>
<evidence type="ECO:0000256" key="1">
    <source>
        <dbReference type="ARBA" id="ARBA00023002"/>
    </source>
</evidence>
<dbReference type="SUPFAM" id="SSF51735">
    <property type="entry name" value="NAD(P)-binding Rossmann-fold domains"/>
    <property type="match status" value="1"/>
</dbReference>
<dbReference type="PANTHER" id="PTHR43205">
    <property type="entry name" value="PROSTAGLANDIN REDUCTASE"/>
    <property type="match status" value="1"/>
</dbReference>
<dbReference type="SMART" id="SM00829">
    <property type="entry name" value="PKS_ER"/>
    <property type="match status" value="1"/>
</dbReference>
<proteinExistence type="predicted"/>
<name>A0A1T5LHC7_9GAMM</name>
<evidence type="ECO:0000259" key="2">
    <source>
        <dbReference type="SMART" id="SM00829"/>
    </source>
</evidence>
<dbReference type="SUPFAM" id="SSF50129">
    <property type="entry name" value="GroES-like"/>
    <property type="match status" value="1"/>
</dbReference>
<organism evidence="3 4">
    <name type="scientific">Pseudoxanthomonas indica</name>
    <dbReference type="NCBI Taxonomy" id="428993"/>
    <lineage>
        <taxon>Bacteria</taxon>
        <taxon>Pseudomonadati</taxon>
        <taxon>Pseudomonadota</taxon>
        <taxon>Gammaproteobacteria</taxon>
        <taxon>Lysobacterales</taxon>
        <taxon>Lysobacteraceae</taxon>
        <taxon>Pseudoxanthomonas</taxon>
    </lineage>
</organism>
<dbReference type="InterPro" id="IPR011032">
    <property type="entry name" value="GroES-like_sf"/>
</dbReference>
<dbReference type="OrthoDB" id="9805663at2"/>
<dbReference type="InterPro" id="IPR020843">
    <property type="entry name" value="ER"/>
</dbReference>
<gene>
    <name evidence="3" type="ORF">SAMN06296058_2536</name>
</gene>
<evidence type="ECO:0000313" key="4">
    <source>
        <dbReference type="Proteomes" id="UP000190341"/>
    </source>
</evidence>
<dbReference type="EMBL" id="FUZV01000002">
    <property type="protein sequence ID" value="SKC75426.1"/>
    <property type="molecule type" value="Genomic_DNA"/>
</dbReference>
<sequence>MLASLRTHQIVLASRPTGEPVAANFDVRSSPLPALGNGDVLLKTRYLSIDICARGVMEADRPDGASIAPGDVLGSGAICEVLESRAQAFKPGDCVLAHVGWQSHAVVAGRDLKRKLHPKVAPVSTGLGVYGLYGYIAYCAINEIVRPRAGETVVVPSAAGPTGAAAAQMARQHGARVVGITSGANKVAWCQALGMDAVVDRLSADFAAELANACPQGVDGFLENGQRAVHRVVLPLMNDLGRVAICALPSDGEVAPGLGRSDHLPALLEQIFLKRLSVRGFTERDVLRVHPQQLVDPRFVADMGGWLREGRMQYREDIMHGLEQAPAALTRLLRGENFGKLLVALD</sequence>
<dbReference type="GO" id="GO:0016628">
    <property type="term" value="F:oxidoreductase activity, acting on the CH-CH group of donors, NAD or NADP as acceptor"/>
    <property type="evidence" value="ECO:0007669"/>
    <property type="project" value="InterPro"/>
</dbReference>
<protein>
    <recommendedName>
        <fullName evidence="2">Enoyl reductase (ER) domain-containing protein</fullName>
    </recommendedName>
</protein>
<dbReference type="PANTHER" id="PTHR43205:SF7">
    <property type="entry name" value="PROSTAGLANDIN REDUCTASE 1"/>
    <property type="match status" value="1"/>
</dbReference>
<dbReference type="InterPro" id="IPR045010">
    <property type="entry name" value="MDR_fam"/>
</dbReference>
<reference evidence="3 4" key="1">
    <citation type="submission" date="2017-02" db="EMBL/GenBank/DDBJ databases">
        <authorList>
            <person name="Peterson S.W."/>
        </authorList>
    </citation>
    <scope>NUCLEOTIDE SEQUENCE [LARGE SCALE GENOMIC DNA]</scope>
    <source>
        <strain evidence="3 4">P15</strain>
    </source>
</reference>
<dbReference type="Proteomes" id="UP000190341">
    <property type="component" value="Unassembled WGS sequence"/>
</dbReference>
<dbReference type="Gene3D" id="3.90.180.10">
    <property type="entry name" value="Medium-chain alcohol dehydrogenases, catalytic domain"/>
    <property type="match status" value="1"/>
</dbReference>
<keyword evidence="4" id="KW-1185">Reference proteome</keyword>
<dbReference type="InterPro" id="IPR013149">
    <property type="entry name" value="ADH-like_C"/>
</dbReference>
<dbReference type="Gene3D" id="3.40.50.720">
    <property type="entry name" value="NAD(P)-binding Rossmann-like Domain"/>
    <property type="match status" value="1"/>
</dbReference>
<keyword evidence="1" id="KW-0560">Oxidoreductase</keyword>